<dbReference type="PANTHER" id="PTHR36838:SF3">
    <property type="entry name" value="TRANSPORTER AUXIN EFFLUX CARRIER EC FAMILY"/>
    <property type="match status" value="1"/>
</dbReference>
<keyword evidence="5 8" id="KW-0812">Transmembrane</keyword>
<comment type="similarity">
    <text evidence="2">Belongs to the auxin efflux carrier (TC 2.A.69) family.</text>
</comment>
<evidence type="ECO:0000313" key="9">
    <source>
        <dbReference type="EMBL" id="MEN7538595.1"/>
    </source>
</evidence>
<feature type="transmembrane region" description="Helical" evidence="8">
    <location>
        <begin position="67"/>
        <end position="86"/>
    </location>
</feature>
<gene>
    <name evidence="9" type="ORF">ABDJ38_15555</name>
</gene>
<keyword evidence="6 8" id="KW-1133">Transmembrane helix</keyword>
<feature type="transmembrane region" description="Helical" evidence="8">
    <location>
        <begin position="98"/>
        <end position="121"/>
    </location>
</feature>
<dbReference type="InterPro" id="IPR004776">
    <property type="entry name" value="Mem_transp_PIN-like"/>
</dbReference>
<feature type="transmembrane region" description="Helical" evidence="8">
    <location>
        <begin position="231"/>
        <end position="252"/>
    </location>
</feature>
<dbReference type="PANTHER" id="PTHR36838">
    <property type="entry name" value="AUXIN EFFLUX CARRIER FAMILY PROTEIN"/>
    <property type="match status" value="1"/>
</dbReference>
<keyword evidence="10" id="KW-1185">Reference proteome</keyword>
<keyword evidence="4" id="KW-1003">Cell membrane</keyword>
<comment type="caution">
    <text evidence="9">The sequence shown here is derived from an EMBL/GenBank/DDBJ whole genome shotgun (WGS) entry which is preliminary data.</text>
</comment>
<protein>
    <submittedName>
        <fullName evidence="9">AEC family transporter</fullName>
    </submittedName>
</protein>
<keyword evidence="3" id="KW-0813">Transport</keyword>
<sequence>MLFLDIFLVILPVFLVIGAGAAAASFGPFTNDFIEGLMAFAQSIAIPCLLFTTMARIDLSQSFDTGLIVSFYLAAGVCFLLGIFSSRALFNHQPGRSVALGFSSMYTNALLLGLPITAVAFGRDATTSNFAIIAFQAPVCYLIGVSAMEAANSGGRGLLRTATTTVFRILRQPHIFSLLAGLGLNLISVSLPDYLAKPLNMLGDAALPVALFALGGVLTRYSLRGSWRETGMVVIIALVINPALTLIFGRWFGLTQAALNSAVLTAAMAPGMNTYMFANIYRTARDVTANALLVGTAISAITTPLWIIILTV</sequence>
<keyword evidence="7 8" id="KW-0472">Membrane</keyword>
<proteinExistence type="inferred from homology"/>
<reference evidence="9 10" key="1">
    <citation type="submission" date="2024-05" db="EMBL/GenBank/DDBJ databases">
        <authorList>
            <person name="Park S."/>
        </authorList>
    </citation>
    <scope>NUCLEOTIDE SEQUENCE [LARGE SCALE GENOMIC DNA]</scope>
    <source>
        <strain evidence="9 10">DGU5</strain>
    </source>
</reference>
<evidence type="ECO:0000256" key="8">
    <source>
        <dbReference type="SAM" id="Phobius"/>
    </source>
</evidence>
<feature type="transmembrane region" description="Helical" evidence="8">
    <location>
        <begin position="201"/>
        <end position="219"/>
    </location>
</feature>
<dbReference type="Pfam" id="PF03547">
    <property type="entry name" value="Mem_trans"/>
    <property type="match status" value="1"/>
</dbReference>
<evidence type="ECO:0000256" key="7">
    <source>
        <dbReference type="ARBA" id="ARBA00023136"/>
    </source>
</evidence>
<feature type="transmembrane region" description="Helical" evidence="8">
    <location>
        <begin position="175"/>
        <end position="195"/>
    </location>
</feature>
<evidence type="ECO:0000256" key="4">
    <source>
        <dbReference type="ARBA" id="ARBA00022475"/>
    </source>
</evidence>
<evidence type="ECO:0000256" key="5">
    <source>
        <dbReference type="ARBA" id="ARBA00022692"/>
    </source>
</evidence>
<dbReference type="InterPro" id="IPR038770">
    <property type="entry name" value="Na+/solute_symporter_sf"/>
</dbReference>
<evidence type="ECO:0000256" key="1">
    <source>
        <dbReference type="ARBA" id="ARBA00004651"/>
    </source>
</evidence>
<feature type="transmembrane region" description="Helical" evidence="8">
    <location>
        <begin position="33"/>
        <end position="55"/>
    </location>
</feature>
<dbReference type="EMBL" id="JBDLBR010000006">
    <property type="protein sequence ID" value="MEN7538595.1"/>
    <property type="molecule type" value="Genomic_DNA"/>
</dbReference>
<organism evidence="9 10">
    <name type="scientific">Aurantiacibacter flavus</name>
    <dbReference type="NCBI Taxonomy" id="3145232"/>
    <lineage>
        <taxon>Bacteria</taxon>
        <taxon>Pseudomonadati</taxon>
        <taxon>Pseudomonadota</taxon>
        <taxon>Alphaproteobacteria</taxon>
        <taxon>Sphingomonadales</taxon>
        <taxon>Erythrobacteraceae</taxon>
        <taxon>Aurantiacibacter</taxon>
    </lineage>
</organism>
<feature type="transmembrane region" description="Helical" evidence="8">
    <location>
        <begin position="290"/>
        <end position="309"/>
    </location>
</feature>
<accession>A0ABV0D3R7</accession>
<name>A0ABV0D3R7_9SPHN</name>
<feature type="transmembrane region" description="Helical" evidence="8">
    <location>
        <begin position="258"/>
        <end position="278"/>
    </location>
</feature>
<evidence type="ECO:0000256" key="3">
    <source>
        <dbReference type="ARBA" id="ARBA00022448"/>
    </source>
</evidence>
<dbReference type="Proteomes" id="UP001484535">
    <property type="component" value="Unassembled WGS sequence"/>
</dbReference>
<evidence type="ECO:0000313" key="10">
    <source>
        <dbReference type="Proteomes" id="UP001484535"/>
    </source>
</evidence>
<dbReference type="RefSeq" id="WP_346786053.1">
    <property type="nucleotide sequence ID" value="NZ_JBDLBR010000006.1"/>
</dbReference>
<dbReference type="Gene3D" id="1.20.1530.20">
    <property type="match status" value="1"/>
</dbReference>
<comment type="subcellular location">
    <subcellularLocation>
        <location evidence="1">Cell membrane</location>
        <topology evidence="1">Multi-pass membrane protein</topology>
    </subcellularLocation>
</comment>
<evidence type="ECO:0000256" key="2">
    <source>
        <dbReference type="ARBA" id="ARBA00010145"/>
    </source>
</evidence>
<evidence type="ECO:0000256" key="6">
    <source>
        <dbReference type="ARBA" id="ARBA00022989"/>
    </source>
</evidence>